<dbReference type="Pfam" id="PF00067">
    <property type="entry name" value="p450"/>
    <property type="match status" value="1"/>
</dbReference>
<keyword evidence="15" id="KW-1185">Reference proteome</keyword>
<dbReference type="EMBL" id="CAJVCH010137394">
    <property type="protein sequence ID" value="CAG7726579.1"/>
    <property type="molecule type" value="Genomic_DNA"/>
</dbReference>
<dbReference type="GO" id="GO:0016705">
    <property type="term" value="F:oxidoreductase activity, acting on paired donors, with incorporation or reduction of molecular oxygen"/>
    <property type="evidence" value="ECO:0007669"/>
    <property type="project" value="InterPro"/>
</dbReference>
<organism evidence="14 15">
    <name type="scientific">Allacma fusca</name>
    <dbReference type="NCBI Taxonomy" id="39272"/>
    <lineage>
        <taxon>Eukaryota</taxon>
        <taxon>Metazoa</taxon>
        <taxon>Ecdysozoa</taxon>
        <taxon>Arthropoda</taxon>
        <taxon>Hexapoda</taxon>
        <taxon>Collembola</taxon>
        <taxon>Symphypleona</taxon>
        <taxon>Sminthuridae</taxon>
        <taxon>Allacma</taxon>
    </lineage>
</organism>
<evidence type="ECO:0000256" key="13">
    <source>
        <dbReference type="SAM" id="Phobius"/>
    </source>
</evidence>
<sequence>MVEISEFISPFLGVSFATAFILFFAVNRNPKHRRISDFLKLLPGPRRYPIIGSCLELTIPSEDFHQLQFKQYNQYGDRFVLHSFGFTNVVISNPEDIEKLLTSSVHINKGITYKNLTPWLGQGLLTSRDERWHKHRKMLTPSFHFRILEDFIVVFNEQAQVLVNILTTEFANGQAKDICQFITRCTLDIIGETILGTKFGTQHTMTTPYFQAVKMALKIQTRRTVSPILWPKSIFWRSKLGRDYKAALEILHGFTDKIIQERKVFNANISPKNEGLVEDSSTPDIYWKGKRRLAFLDLLLDAQKNPANELTDLDIRQEVDTFMFEGHDTTSSALGWTIFLLSCHPQYQSKVHKELDIIFGEDKTRDMTSKDLVEMKYLSACIKEALRLYPSVPFLARYLTKDLVLHDGLTVPAGCEVDLCVSVIHRNEKYFPNPNEFLPDRFLPEYSPKRHLFSYIPFSAGPRNCIGQKFAMMEQKIVLANLFRNFKATAAEALEDVIVMVDIITRSKNGLKIKLSPR</sequence>
<reference evidence="14" key="1">
    <citation type="submission" date="2021-06" db="EMBL/GenBank/DDBJ databases">
        <authorList>
            <person name="Hodson N. C."/>
            <person name="Mongue J. A."/>
            <person name="Jaron S. K."/>
        </authorList>
    </citation>
    <scope>NUCLEOTIDE SEQUENCE</scope>
</reference>
<keyword evidence="7" id="KW-0256">Endoplasmic reticulum</keyword>
<keyword evidence="13" id="KW-1133">Transmembrane helix</keyword>
<accession>A0A8J2JYT4</accession>
<evidence type="ECO:0000256" key="12">
    <source>
        <dbReference type="RuleBase" id="RU000461"/>
    </source>
</evidence>
<evidence type="ECO:0000256" key="8">
    <source>
        <dbReference type="ARBA" id="ARBA00022848"/>
    </source>
</evidence>
<dbReference type="CDD" id="cd20628">
    <property type="entry name" value="CYP4"/>
    <property type="match status" value="1"/>
</dbReference>
<dbReference type="GO" id="GO:0005789">
    <property type="term" value="C:endoplasmic reticulum membrane"/>
    <property type="evidence" value="ECO:0007669"/>
    <property type="project" value="UniProtKB-SubCell"/>
</dbReference>
<evidence type="ECO:0000256" key="10">
    <source>
        <dbReference type="ARBA" id="ARBA00023004"/>
    </source>
</evidence>
<keyword evidence="5 12" id="KW-0349">Heme</keyword>
<evidence type="ECO:0000256" key="1">
    <source>
        <dbReference type="ARBA" id="ARBA00001971"/>
    </source>
</evidence>
<evidence type="ECO:0000256" key="6">
    <source>
        <dbReference type="ARBA" id="ARBA00022723"/>
    </source>
</evidence>
<dbReference type="AlphaFoldDB" id="A0A8J2JYT4"/>
<dbReference type="InterPro" id="IPR001128">
    <property type="entry name" value="Cyt_P450"/>
</dbReference>
<dbReference type="InterPro" id="IPR050196">
    <property type="entry name" value="Cytochrome_P450_Monoox"/>
</dbReference>
<keyword evidence="8" id="KW-0492">Microsome</keyword>
<dbReference type="PANTHER" id="PTHR24291:SF189">
    <property type="entry name" value="CYTOCHROME P450 4C3-RELATED"/>
    <property type="match status" value="1"/>
</dbReference>
<dbReference type="PROSITE" id="PS00086">
    <property type="entry name" value="CYTOCHROME_P450"/>
    <property type="match status" value="1"/>
</dbReference>
<dbReference type="PANTHER" id="PTHR24291">
    <property type="entry name" value="CYTOCHROME P450 FAMILY 4"/>
    <property type="match status" value="1"/>
</dbReference>
<keyword evidence="6 12" id="KW-0479">Metal-binding</keyword>
<keyword evidence="9 12" id="KW-0560">Oxidoreductase</keyword>
<comment type="similarity">
    <text evidence="4 12">Belongs to the cytochrome P450 family.</text>
</comment>
<dbReference type="GO" id="GO:0005506">
    <property type="term" value="F:iron ion binding"/>
    <property type="evidence" value="ECO:0007669"/>
    <property type="project" value="InterPro"/>
</dbReference>
<keyword evidence="12" id="KW-0503">Monooxygenase</keyword>
<evidence type="ECO:0000256" key="3">
    <source>
        <dbReference type="ARBA" id="ARBA00004586"/>
    </source>
</evidence>
<dbReference type="GO" id="GO:0004497">
    <property type="term" value="F:monooxygenase activity"/>
    <property type="evidence" value="ECO:0007669"/>
    <property type="project" value="UniProtKB-KW"/>
</dbReference>
<protein>
    <recommendedName>
        <fullName evidence="16">Cytochrome P450</fullName>
    </recommendedName>
</protein>
<evidence type="ECO:0000313" key="14">
    <source>
        <dbReference type="EMBL" id="CAG7726579.1"/>
    </source>
</evidence>
<evidence type="ECO:0000256" key="7">
    <source>
        <dbReference type="ARBA" id="ARBA00022824"/>
    </source>
</evidence>
<gene>
    <name evidence="14" type="ORF">AFUS01_LOCUS15487</name>
</gene>
<evidence type="ECO:0000256" key="4">
    <source>
        <dbReference type="ARBA" id="ARBA00010617"/>
    </source>
</evidence>
<evidence type="ECO:0000256" key="9">
    <source>
        <dbReference type="ARBA" id="ARBA00023002"/>
    </source>
</evidence>
<feature type="transmembrane region" description="Helical" evidence="13">
    <location>
        <begin position="7"/>
        <end position="26"/>
    </location>
</feature>
<keyword evidence="11 13" id="KW-0472">Membrane</keyword>
<dbReference type="Proteomes" id="UP000708208">
    <property type="component" value="Unassembled WGS sequence"/>
</dbReference>
<evidence type="ECO:0000256" key="2">
    <source>
        <dbReference type="ARBA" id="ARBA00004524"/>
    </source>
</evidence>
<evidence type="ECO:0000256" key="5">
    <source>
        <dbReference type="ARBA" id="ARBA00022617"/>
    </source>
</evidence>
<dbReference type="InterPro" id="IPR017972">
    <property type="entry name" value="Cyt_P450_CS"/>
</dbReference>
<comment type="cofactor">
    <cofactor evidence="1">
        <name>heme</name>
        <dbReference type="ChEBI" id="CHEBI:30413"/>
    </cofactor>
</comment>
<evidence type="ECO:0008006" key="16">
    <source>
        <dbReference type="Google" id="ProtNLM"/>
    </source>
</evidence>
<keyword evidence="10 12" id="KW-0408">Iron</keyword>
<dbReference type="GO" id="GO:0020037">
    <property type="term" value="F:heme binding"/>
    <property type="evidence" value="ECO:0007669"/>
    <property type="project" value="InterPro"/>
</dbReference>
<name>A0A8J2JYT4_9HEXA</name>
<proteinExistence type="inferred from homology"/>
<evidence type="ECO:0000256" key="11">
    <source>
        <dbReference type="ARBA" id="ARBA00023136"/>
    </source>
</evidence>
<dbReference type="OrthoDB" id="1470350at2759"/>
<keyword evidence="13" id="KW-0812">Transmembrane</keyword>
<comment type="subcellular location">
    <subcellularLocation>
        <location evidence="3">Endoplasmic reticulum membrane</location>
    </subcellularLocation>
    <subcellularLocation>
        <location evidence="2">Microsome membrane</location>
    </subcellularLocation>
</comment>
<evidence type="ECO:0000313" key="15">
    <source>
        <dbReference type="Proteomes" id="UP000708208"/>
    </source>
</evidence>
<comment type="caution">
    <text evidence="14">The sequence shown here is derived from an EMBL/GenBank/DDBJ whole genome shotgun (WGS) entry which is preliminary data.</text>
</comment>